<dbReference type="EMBL" id="BAAALM010000008">
    <property type="protein sequence ID" value="GAA1205469.1"/>
    <property type="molecule type" value="Genomic_DNA"/>
</dbReference>
<organism evidence="1 2">
    <name type="scientific">Prauserella alba</name>
    <dbReference type="NCBI Taxonomy" id="176898"/>
    <lineage>
        <taxon>Bacteria</taxon>
        <taxon>Bacillati</taxon>
        <taxon>Actinomycetota</taxon>
        <taxon>Actinomycetes</taxon>
        <taxon>Pseudonocardiales</taxon>
        <taxon>Pseudonocardiaceae</taxon>
        <taxon>Prauserella</taxon>
    </lineage>
</organism>
<dbReference type="InterPro" id="IPR015057">
    <property type="entry name" value="Rv2632c-like"/>
</dbReference>
<comment type="caution">
    <text evidence="1">The sequence shown here is derived from an EMBL/GenBank/DDBJ whole genome shotgun (WGS) entry which is preliminary data.</text>
</comment>
<gene>
    <name evidence="1" type="ORF">GCM10009675_25310</name>
</gene>
<evidence type="ECO:0000313" key="1">
    <source>
        <dbReference type="EMBL" id="GAA1205469.1"/>
    </source>
</evidence>
<sequence>MANTTKWTVEISIDEHEDRTRAEARLRTSARVERTAVGHARRNPRDVNIPEIGDELAVARAMADLSHQLIEVTAGDIEAVTHQPTHLTR</sequence>
<accession>A0ABN1VCJ6</accession>
<dbReference type="Pfam" id="PF08962">
    <property type="entry name" value="Rv2632c-like"/>
    <property type="match status" value="1"/>
</dbReference>
<dbReference type="InterPro" id="IPR038070">
    <property type="entry name" value="Rv2632c-like_sf"/>
</dbReference>
<name>A0ABN1VCJ6_9PSEU</name>
<dbReference type="SUPFAM" id="SSF143212">
    <property type="entry name" value="Rv2632c-like"/>
    <property type="match status" value="1"/>
</dbReference>
<dbReference type="RefSeq" id="WP_253858119.1">
    <property type="nucleotide sequence ID" value="NZ_BAAALM010000008.1"/>
</dbReference>
<protein>
    <submittedName>
        <fullName evidence="1">DUF1876 domain-containing protein</fullName>
    </submittedName>
</protein>
<dbReference type="Proteomes" id="UP001500467">
    <property type="component" value="Unassembled WGS sequence"/>
</dbReference>
<proteinExistence type="predicted"/>
<keyword evidence="2" id="KW-1185">Reference proteome</keyword>
<evidence type="ECO:0000313" key="2">
    <source>
        <dbReference type="Proteomes" id="UP001500467"/>
    </source>
</evidence>
<reference evidence="1 2" key="1">
    <citation type="journal article" date="2019" name="Int. J. Syst. Evol. Microbiol.">
        <title>The Global Catalogue of Microorganisms (GCM) 10K type strain sequencing project: providing services to taxonomists for standard genome sequencing and annotation.</title>
        <authorList>
            <consortium name="The Broad Institute Genomics Platform"/>
            <consortium name="The Broad Institute Genome Sequencing Center for Infectious Disease"/>
            <person name="Wu L."/>
            <person name="Ma J."/>
        </authorList>
    </citation>
    <scope>NUCLEOTIDE SEQUENCE [LARGE SCALE GENOMIC DNA]</scope>
    <source>
        <strain evidence="1 2">JCM 13022</strain>
    </source>
</reference>
<dbReference type="Gene3D" id="3.30.160.240">
    <property type="entry name" value="Rv1738"/>
    <property type="match status" value="1"/>
</dbReference>